<reference evidence="9" key="2">
    <citation type="journal article" date="2021" name="PeerJ">
        <title>Extensive microbial diversity within the chicken gut microbiome revealed by metagenomics and culture.</title>
        <authorList>
            <person name="Gilroy R."/>
            <person name="Ravi A."/>
            <person name="Getino M."/>
            <person name="Pursley I."/>
            <person name="Horton D.L."/>
            <person name="Alikhan N.F."/>
            <person name="Baker D."/>
            <person name="Gharbi K."/>
            <person name="Hall N."/>
            <person name="Watson M."/>
            <person name="Adriaenssens E.M."/>
            <person name="Foster-Nyarko E."/>
            <person name="Jarju S."/>
            <person name="Secka A."/>
            <person name="Antonio M."/>
            <person name="Oren A."/>
            <person name="Chaudhuri R.R."/>
            <person name="La Ragione R."/>
            <person name="Hildebrand F."/>
            <person name="Pallen M.J."/>
        </authorList>
    </citation>
    <scope>NUCLEOTIDE SEQUENCE</scope>
    <source>
        <strain evidence="9">ChiGjej1B1-19959</strain>
    </source>
</reference>
<dbReference type="Gene3D" id="1.20.1250.20">
    <property type="entry name" value="MFS general substrate transporter like domains"/>
    <property type="match status" value="2"/>
</dbReference>
<feature type="transmembrane region" description="Helical" evidence="7">
    <location>
        <begin position="186"/>
        <end position="207"/>
    </location>
</feature>
<evidence type="ECO:0000313" key="9">
    <source>
        <dbReference type="EMBL" id="HIU36233.1"/>
    </source>
</evidence>
<evidence type="ECO:0000256" key="7">
    <source>
        <dbReference type="SAM" id="Phobius"/>
    </source>
</evidence>
<sequence>MRSEQRRLREIARREKQKAKPKFHGYLAYLVFLISLVYMTDEIASQIGTLMKTEIANDLMARFGERSVGALDIVAFIAIPFQALSIFYKPLSDRFGRRLFLVLNTLGMSAGMLLIAVTDSLAPYVAGAVIIQFFVPHDMQVVYIMESAPPRHRAKLYSTIKCVATLGVMLVPLLRRTLMQTASQWHAVYLVPAVVGLVASFAALLFAREPDAFLDARLAALRAAPAAKEKAAKGKAPRSGFFAGLVFALRHKQLRWVFIATALCNFGVILTMHYQVVLSYGYASHMVGGGLYASLSEALEAASVGPVTTALFLFPVGSALAQLLVGYAADAWGRKRSALLMTALVLASFVGFTLGANFAWPPALVGMLCGMAVGGFWGASDLDILLAGESAPTALRASVLSAQFAAIGVGYILAYGVGLPLITRFGNASVPFVTLGLAVPGMAASLAALAAKVHETRGVNLDTVTGCEWDPPARQ</sequence>
<dbReference type="InterPro" id="IPR036259">
    <property type="entry name" value="MFS_trans_sf"/>
</dbReference>
<dbReference type="PROSITE" id="PS50850">
    <property type="entry name" value="MFS"/>
    <property type="match status" value="1"/>
</dbReference>
<evidence type="ECO:0000256" key="6">
    <source>
        <dbReference type="ARBA" id="ARBA00023136"/>
    </source>
</evidence>
<feature type="transmembrane region" description="Helical" evidence="7">
    <location>
        <begin position="68"/>
        <end position="87"/>
    </location>
</feature>
<dbReference type="InterPro" id="IPR050171">
    <property type="entry name" value="MFS_Transporters"/>
</dbReference>
<feature type="transmembrane region" description="Helical" evidence="7">
    <location>
        <begin position="337"/>
        <end position="358"/>
    </location>
</feature>
<dbReference type="InterPro" id="IPR005829">
    <property type="entry name" value="Sugar_transporter_CS"/>
</dbReference>
<evidence type="ECO:0000313" key="10">
    <source>
        <dbReference type="Proteomes" id="UP000824071"/>
    </source>
</evidence>
<feature type="transmembrane region" description="Helical" evidence="7">
    <location>
        <begin position="99"/>
        <end position="118"/>
    </location>
</feature>
<comment type="subcellular location">
    <subcellularLocation>
        <location evidence="1">Cell membrane</location>
        <topology evidence="1">Multi-pass membrane protein</topology>
    </subcellularLocation>
</comment>
<dbReference type="GO" id="GO:0005886">
    <property type="term" value="C:plasma membrane"/>
    <property type="evidence" value="ECO:0007669"/>
    <property type="project" value="UniProtKB-SubCell"/>
</dbReference>
<dbReference type="SUPFAM" id="SSF103473">
    <property type="entry name" value="MFS general substrate transporter"/>
    <property type="match status" value="1"/>
</dbReference>
<dbReference type="PANTHER" id="PTHR23517:SF3">
    <property type="entry name" value="INTEGRAL MEMBRANE TRANSPORT PROTEIN"/>
    <property type="match status" value="1"/>
</dbReference>
<dbReference type="EMBL" id="DVMW01000037">
    <property type="protein sequence ID" value="HIU36233.1"/>
    <property type="molecule type" value="Genomic_DNA"/>
</dbReference>
<feature type="transmembrane region" description="Helical" evidence="7">
    <location>
        <begin position="256"/>
        <end position="283"/>
    </location>
</feature>
<feature type="transmembrane region" description="Helical" evidence="7">
    <location>
        <begin position="23"/>
        <end position="40"/>
    </location>
</feature>
<dbReference type="InterPro" id="IPR005828">
    <property type="entry name" value="MFS_sugar_transport-like"/>
</dbReference>
<dbReference type="PROSITE" id="PS00216">
    <property type="entry name" value="SUGAR_TRANSPORT_1"/>
    <property type="match status" value="1"/>
</dbReference>
<feature type="transmembrane region" description="Helical" evidence="7">
    <location>
        <begin position="124"/>
        <end position="144"/>
    </location>
</feature>
<feature type="transmembrane region" description="Helical" evidence="7">
    <location>
        <begin position="399"/>
        <end position="422"/>
    </location>
</feature>
<keyword evidence="5 7" id="KW-1133">Transmembrane helix</keyword>
<keyword evidence="3" id="KW-1003">Cell membrane</keyword>
<dbReference type="AlphaFoldDB" id="A0A9D1IFB8"/>
<dbReference type="Proteomes" id="UP000824071">
    <property type="component" value="Unassembled WGS sequence"/>
</dbReference>
<evidence type="ECO:0000256" key="4">
    <source>
        <dbReference type="ARBA" id="ARBA00022692"/>
    </source>
</evidence>
<keyword evidence="6 7" id="KW-0472">Membrane</keyword>
<dbReference type="InterPro" id="IPR020846">
    <property type="entry name" value="MFS_dom"/>
</dbReference>
<keyword evidence="2" id="KW-0813">Transport</keyword>
<dbReference type="Pfam" id="PF00083">
    <property type="entry name" value="Sugar_tr"/>
    <property type="match status" value="1"/>
</dbReference>
<feature type="transmembrane region" description="Helical" evidence="7">
    <location>
        <begin position="156"/>
        <end position="174"/>
    </location>
</feature>
<evidence type="ECO:0000256" key="1">
    <source>
        <dbReference type="ARBA" id="ARBA00004651"/>
    </source>
</evidence>
<keyword evidence="4 7" id="KW-0812">Transmembrane</keyword>
<evidence type="ECO:0000259" key="8">
    <source>
        <dbReference type="PROSITE" id="PS50850"/>
    </source>
</evidence>
<dbReference type="GO" id="GO:0022857">
    <property type="term" value="F:transmembrane transporter activity"/>
    <property type="evidence" value="ECO:0007669"/>
    <property type="project" value="InterPro"/>
</dbReference>
<dbReference type="InterPro" id="IPR011701">
    <property type="entry name" value="MFS"/>
</dbReference>
<feature type="domain" description="Major facilitator superfamily (MFS) profile" evidence="8">
    <location>
        <begin position="27"/>
        <end position="453"/>
    </location>
</feature>
<feature type="transmembrane region" description="Helical" evidence="7">
    <location>
        <begin position="303"/>
        <end position="325"/>
    </location>
</feature>
<organism evidence="9 10">
    <name type="scientific">Candidatus Fimenecus excrementigallinarum</name>
    <dbReference type="NCBI Taxonomy" id="2840816"/>
    <lineage>
        <taxon>Bacteria</taxon>
        <taxon>Bacillati</taxon>
        <taxon>Bacillota</taxon>
        <taxon>Clostridia</taxon>
        <taxon>Candidatus Fimenecus</taxon>
    </lineage>
</organism>
<evidence type="ECO:0000256" key="5">
    <source>
        <dbReference type="ARBA" id="ARBA00022989"/>
    </source>
</evidence>
<reference evidence="9" key="1">
    <citation type="submission" date="2020-10" db="EMBL/GenBank/DDBJ databases">
        <authorList>
            <person name="Gilroy R."/>
        </authorList>
    </citation>
    <scope>NUCLEOTIDE SEQUENCE</scope>
    <source>
        <strain evidence="9">ChiGjej1B1-19959</strain>
    </source>
</reference>
<protein>
    <submittedName>
        <fullName evidence="9">MFS transporter</fullName>
    </submittedName>
</protein>
<feature type="transmembrane region" description="Helical" evidence="7">
    <location>
        <begin position="428"/>
        <end position="451"/>
    </location>
</feature>
<name>A0A9D1IFB8_9FIRM</name>
<evidence type="ECO:0000256" key="2">
    <source>
        <dbReference type="ARBA" id="ARBA00022448"/>
    </source>
</evidence>
<evidence type="ECO:0000256" key="3">
    <source>
        <dbReference type="ARBA" id="ARBA00022475"/>
    </source>
</evidence>
<dbReference type="Pfam" id="PF07690">
    <property type="entry name" value="MFS_1"/>
    <property type="match status" value="1"/>
</dbReference>
<proteinExistence type="predicted"/>
<accession>A0A9D1IFB8</accession>
<comment type="caution">
    <text evidence="9">The sequence shown here is derived from an EMBL/GenBank/DDBJ whole genome shotgun (WGS) entry which is preliminary data.</text>
</comment>
<dbReference type="PANTHER" id="PTHR23517">
    <property type="entry name" value="RESISTANCE PROTEIN MDTM, PUTATIVE-RELATED-RELATED"/>
    <property type="match status" value="1"/>
</dbReference>
<gene>
    <name evidence="9" type="ORF">IAC53_06510</name>
</gene>